<dbReference type="AlphaFoldDB" id="A0A5B0R490"/>
<name>A0A5B0R490_PUCGR</name>
<sequence length="109" mass="12550">LVDARRQPDNPLNSVILYLERTLNRVSAFTHFDPTRDNSQKISVTELCHHRTRTLNRISTLTHLDPTTRSVRIVELCHPSPPTDSIYLVAGQLRTDFALHSYFVRTVEP</sequence>
<organism evidence="1 2">
    <name type="scientific">Puccinia graminis f. sp. tritici</name>
    <dbReference type="NCBI Taxonomy" id="56615"/>
    <lineage>
        <taxon>Eukaryota</taxon>
        <taxon>Fungi</taxon>
        <taxon>Dikarya</taxon>
        <taxon>Basidiomycota</taxon>
        <taxon>Pucciniomycotina</taxon>
        <taxon>Pucciniomycetes</taxon>
        <taxon>Pucciniales</taxon>
        <taxon>Pucciniaceae</taxon>
        <taxon>Puccinia</taxon>
    </lineage>
</organism>
<dbReference type="EMBL" id="VDEP01000245">
    <property type="protein sequence ID" value="KAA1120270.1"/>
    <property type="molecule type" value="Genomic_DNA"/>
</dbReference>
<proteinExistence type="predicted"/>
<dbReference type="Proteomes" id="UP000325313">
    <property type="component" value="Unassembled WGS sequence"/>
</dbReference>
<evidence type="ECO:0000313" key="1">
    <source>
        <dbReference type="EMBL" id="KAA1120270.1"/>
    </source>
</evidence>
<accession>A0A5B0R490</accession>
<feature type="non-terminal residue" evidence="1">
    <location>
        <position position="1"/>
    </location>
</feature>
<protein>
    <submittedName>
        <fullName evidence="1">Uncharacterized protein</fullName>
    </submittedName>
</protein>
<evidence type="ECO:0000313" key="2">
    <source>
        <dbReference type="Proteomes" id="UP000325313"/>
    </source>
</evidence>
<reference evidence="1 2" key="1">
    <citation type="submission" date="2019-05" db="EMBL/GenBank/DDBJ databases">
        <title>Emergence of the Ug99 lineage of the wheat stem rust pathogen through somatic hybridization.</title>
        <authorList>
            <person name="Li F."/>
            <person name="Upadhyaya N.M."/>
            <person name="Sperschneider J."/>
            <person name="Matny O."/>
            <person name="Nguyen-Phuc H."/>
            <person name="Mago R."/>
            <person name="Raley C."/>
            <person name="Miller M.E."/>
            <person name="Silverstein K.A.T."/>
            <person name="Henningsen E."/>
            <person name="Hirsch C.D."/>
            <person name="Visser B."/>
            <person name="Pretorius Z.A."/>
            <person name="Steffenson B.J."/>
            <person name="Schwessinger B."/>
            <person name="Dodds P.N."/>
            <person name="Figueroa M."/>
        </authorList>
    </citation>
    <scope>NUCLEOTIDE SEQUENCE [LARGE SCALE GENOMIC DNA]</scope>
    <source>
        <strain evidence="1 2">Ug99</strain>
    </source>
</reference>
<gene>
    <name evidence="1" type="ORF">PGTUg99_000051</name>
</gene>
<comment type="caution">
    <text evidence="1">The sequence shown here is derived from an EMBL/GenBank/DDBJ whole genome shotgun (WGS) entry which is preliminary data.</text>
</comment>